<protein>
    <submittedName>
        <fullName evidence="2">Theg spermatid protein</fullName>
    </submittedName>
</protein>
<feature type="region of interest" description="Disordered" evidence="1">
    <location>
        <begin position="173"/>
        <end position="226"/>
    </location>
</feature>
<dbReference type="GO" id="GO:0007283">
    <property type="term" value="P:spermatogenesis"/>
    <property type="evidence" value="ECO:0007669"/>
    <property type="project" value="TreeGrafter"/>
</dbReference>
<dbReference type="PANTHER" id="PTHR15901">
    <property type="entry name" value="TESTICULAR HAPLOID EXPRESSED GENE PROTEIN"/>
    <property type="match status" value="1"/>
</dbReference>
<keyword evidence="3" id="KW-1185">Reference proteome</keyword>
<dbReference type="InterPro" id="IPR042401">
    <property type="entry name" value="SPMAP2-like"/>
</dbReference>
<accession>A0A7J8BUY7</accession>
<dbReference type="EMBL" id="JACASE010000016">
    <property type="protein sequence ID" value="KAF6402663.1"/>
    <property type="molecule type" value="Genomic_DNA"/>
</dbReference>
<reference evidence="2 3" key="1">
    <citation type="journal article" date="2020" name="Nature">
        <title>Six reference-quality genomes reveal evolution of bat adaptations.</title>
        <authorList>
            <person name="Jebb D."/>
            <person name="Huang Z."/>
            <person name="Pippel M."/>
            <person name="Hughes G.M."/>
            <person name="Lavrichenko K."/>
            <person name="Devanna P."/>
            <person name="Winkler S."/>
            <person name="Jermiin L.S."/>
            <person name="Skirmuntt E.C."/>
            <person name="Katzourakis A."/>
            <person name="Burkitt-Gray L."/>
            <person name="Ray D.A."/>
            <person name="Sullivan K.A.M."/>
            <person name="Roscito J.G."/>
            <person name="Kirilenko B.M."/>
            <person name="Davalos L.M."/>
            <person name="Corthals A.P."/>
            <person name="Power M.L."/>
            <person name="Jones G."/>
            <person name="Ransome R.D."/>
            <person name="Dechmann D.K.N."/>
            <person name="Locatelli A.G."/>
            <person name="Puechmaille S.J."/>
            <person name="Fedrigo O."/>
            <person name="Jarvis E.D."/>
            <person name="Hiller M."/>
            <person name="Vernes S.C."/>
            <person name="Myers E.W."/>
            <person name="Teeling E.C."/>
        </authorList>
    </citation>
    <scope>NUCLEOTIDE SEQUENCE [LARGE SCALE GENOMIC DNA]</scope>
    <source>
        <strain evidence="2">MRouAeg1</strain>
        <tissue evidence="2">Muscle</tissue>
    </source>
</reference>
<evidence type="ECO:0000313" key="3">
    <source>
        <dbReference type="Proteomes" id="UP000593571"/>
    </source>
</evidence>
<dbReference type="PANTHER" id="PTHR15901:SF16">
    <property type="entry name" value="TESTICULAR HAPLOID EXPRESSED GENE PROTEIN"/>
    <property type="match status" value="1"/>
</dbReference>
<feature type="compositionally biased region" description="Basic and acidic residues" evidence="1">
    <location>
        <begin position="11"/>
        <end position="23"/>
    </location>
</feature>
<name>A0A7J8BUY7_ROUAE</name>
<evidence type="ECO:0000313" key="2">
    <source>
        <dbReference type="EMBL" id="KAF6402663.1"/>
    </source>
</evidence>
<proteinExistence type="predicted"/>
<dbReference type="AlphaFoldDB" id="A0A7J8BUY7"/>
<dbReference type="Proteomes" id="UP000593571">
    <property type="component" value="Unassembled WGS sequence"/>
</dbReference>
<gene>
    <name evidence="2" type="ORF">HJG63_019182</name>
</gene>
<feature type="region of interest" description="Disordered" evidence="1">
    <location>
        <begin position="1"/>
        <end position="120"/>
    </location>
</feature>
<evidence type="ECO:0000256" key="1">
    <source>
        <dbReference type="SAM" id="MobiDB-lite"/>
    </source>
</evidence>
<organism evidence="2 3">
    <name type="scientific">Rousettus aegyptiacus</name>
    <name type="common">Egyptian fruit bat</name>
    <name type="synonym">Pteropus aegyptiacus</name>
    <dbReference type="NCBI Taxonomy" id="9407"/>
    <lineage>
        <taxon>Eukaryota</taxon>
        <taxon>Metazoa</taxon>
        <taxon>Chordata</taxon>
        <taxon>Craniata</taxon>
        <taxon>Vertebrata</taxon>
        <taxon>Euteleostomi</taxon>
        <taxon>Mammalia</taxon>
        <taxon>Eutheria</taxon>
        <taxon>Laurasiatheria</taxon>
        <taxon>Chiroptera</taxon>
        <taxon>Yinpterochiroptera</taxon>
        <taxon>Pteropodoidea</taxon>
        <taxon>Pteropodidae</taxon>
        <taxon>Rousettinae</taxon>
        <taxon>Rousettus</taxon>
    </lineage>
</organism>
<comment type="caution">
    <text evidence="2">The sequence shown here is derived from an EMBL/GenBank/DDBJ whole genome shotgun (WGS) entry which is preliminary data.</text>
</comment>
<feature type="compositionally biased region" description="Acidic residues" evidence="1">
    <location>
        <begin position="58"/>
        <end position="76"/>
    </location>
</feature>
<sequence>MGDPEQSLLYDQRDPEAEGRLETGQDSDGLGLPSAGYESLPSGGSAYQDLGDGKLGFEDQEEETLPEEVAGDEFLDAQDPGEAVPELERVLRRDEEDEAPETRLSVSITPRLPRSLGARGRKAGRRLLELAKPKTTWQVLRDRPSVYWTDRFLEDTTLTVTVPAVSRRVEELARPQLEDPPAGKAQSASHPVGRVGPRAETQATRVRLQPAPSLGHAQGPVREVCS</sequence>